<dbReference type="EMBL" id="CP002069">
    <property type="protein sequence ID" value="ADI74911.1"/>
    <property type="molecule type" value="Genomic_DNA"/>
</dbReference>
<keyword evidence="2" id="KW-1185">Reference proteome</keyword>
<sequence length="94" mass="10590">MPKYVMISQLTDEGARTLKNNPKRVKEVNDELEQMGVKVLEQFFVLGDFDFLNIVEAEDESSVSKAAVELASRGSIKTKTYTAIPMHEFTSAFE</sequence>
<dbReference type="InterPro" id="IPR014845">
    <property type="entry name" value="GYD/TTHA1554"/>
</dbReference>
<proteinExistence type="predicted"/>
<name>D7EBR9_METEZ</name>
<gene>
    <name evidence="1" type="ordered locus">Metev_2084</name>
</gene>
<accession>D7EBR9</accession>
<dbReference type="RefSeq" id="WP_013195476.1">
    <property type="nucleotide sequence ID" value="NC_014253.1"/>
</dbReference>
<dbReference type="KEGG" id="mev:Metev_2084"/>
<dbReference type="OrthoDB" id="35699at2157"/>
<dbReference type="Pfam" id="PF08734">
    <property type="entry name" value="GYD"/>
    <property type="match status" value="1"/>
</dbReference>
<protein>
    <submittedName>
        <fullName evidence="1">GYD family protein</fullName>
    </submittedName>
</protein>
<organism evidence="1 2">
    <name type="scientific">Methanohalobium evestigatum (strain ATCC BAA-1072 / DSM 3721 / NBRC 107634 / OCM 161 / Z-7303)</name>
    <dbReference type="NCBI Taxonomy" id="644295"/>
    <lineage>
        <taxon>Archaea</taxon>
        <taxon>Methanobacteriati</taxon>
        <taxon>Methanobacteriota</taxon>
        <taxon>Stenosarchaea group</taxon>
        <taxon>Methanomicrobia</taxon>
        <taxon>Methanosarcinales</taxon>
        <taxon>Methanosarcinaceae</taxon>
        <taxon>Methanohalobium</taxon>
    </lineage>
</organism>
<reference evidence="1 2" key="1">
    <citation type="submission" date="2010-06" db="EMBL/GenBank/DDBJ databases">
        <title>Complete sequence chromosome of Methanohalobium evestigatum Z-7303.</title>
        <authorList>
            <consortium name="US DOE Joint Genome Institute"/>
            <person name="Lucas S."/>
            <person name="Copeland A."/>
            <person name="Lapidus A."/>
            <person name="Cheng J.-F."/>
            <person name="Bruce D."/>
            <person name="Goodwin L."/>
            <person name="Pitluck S."/>
            <person name="Saunders E."/>
            <person name="Detter J.C."/>
            <person name="Han C."/>
            <person name="Tapia R."/>
            <person name="Land M."/>
            <person name="Hauser L."/>
            <person name="Kyrpides N."/>
            <person name="Mikhailova N."/>
            <person name="Sieprawska-Lupa M."/>
            <person name="Whitman W.B."/>
            <person name="Anderson I."/>
            <person name="Woyke T."/>
        </authorList>
    </citation>
    <scope>NUCLEOTIDE SEQUENCE [LARGE SCALE GENOMIC DNA]</scope>
    <source>
        <strain evidence="2">ATCC BAA-1072 / DSM 3721 / NBRC 107634 / OCM 161 / Z-7303</strain>
    </source>
</reference>
<dbReference type="GeneID" id="9347745"/>
<evidence type="ECO:0000313" key="2">
    <source>
        <dbReference type="Proteomes" id="UP000000391"/>
    </source>
</evidence>
<dbReference type="HOGENOM" id="CLU_155227_2_1_2"/>
<dbReference type="AlphaFoldDB" id="D7EBR9"/>
<evidence type="ECO:0000313" key="1">
    <source>
        <dbReference type="EMBL" id="ADI74911.1"/>
    </source>
</evidence>
<dbReference type="Proteomes" id="UP000000391">
    <property type="component" value="Chromosome"/>
</dbReference>